<dbReference type="Gene3D" id="1.10.10.60">
    <property type="entry name" value="Homeodomain-like"/>
    <property type="match status" value="1"/>
</dbReference>
<dbReference type="Proteomes" id="UP000787472">
    <property type="component" value="Unassembled WGS sequence"/>
</dbReference>
<dbReference type="EMBL" id="JAAONZ010000017">
    <property type="protein sequence ID" value="NHO67525.1"/>
    <property type="molecule type" value="Genomic_DNA"/>
</dbReference>
<dbReference type="NCBIfam" id="NF001659">
    <property type="entry name" value="PRK00430.1"/>
    <property type="match status" value="1"/>
</dbReference>
<evidence type="ECO:0000313" key="5">
    <source>
        <dbReference type="EMBL" id="NHO67525.1"/>
    </source>
</evidence>
<dbReference type="PRINTS" id="PR01591">
    <property type="entry name" value="DNABINDNGFIS"/>
</dbReference>
<dbReference type="InterPro" id="IPR009057">
    <property type="entry name" value="Homeodomain-like_sf"/>
</dbReference>
<reference evidence="5" key="1">
    <citation type="submission" date="2020-03" db="EMBL/GenBank/DDBJ databases">
        <authorList>
            <person name="Guo F."/>
        </authorList>
    </citation>
    <scope>NUCLEOTIDE SEQUENCE</scope>
    <source>
        <strain evidence="5">JCM 30134</strain>
    </source>
</reference>
<accession>A0A9E5MNK8</accession>
<evidence type="ECO:0000259" key="4">
    <source>
        <dbReference type="Pfam" id="PF02954"/>
    </source>
</evidence>
<dbReference type="GO" id="GO:0043565">
    <property type="term" value="F:sequence-specific DNA binding"/>
    <property type="evidence" value="ECO:0007669"/>
    <property type="project" value="InterPro"/>
</dbReference>
<dbReference type="PRINTS" id="PR01590">
    <property type="entry name" value="HTHFIS"/>
</dbReference>
<dbReference type="SUPFAM" id="SSF46689">
    <property type="entry name" value="Homeodomain-like"/>
    <property type="match status" value="1"/>
</dbReference>
<comment type="similarity">
    <text evidence="1">Belongs to the transcriptional regulatory Fis family.</text>
</comment>
<dbReference type="PANTHER" id="PTHR47918">
    <property type="entry name" value="DNA-BINDING PROTEIN FIS"/>
    <property type="match status" value="1"/>
</dbReference>
<name>A0A9E5MNK8_9GAMM</name>
<evidence type="ECO:0000256" key="2">
    <source>
        <dbReference type="ARBA" id="ARBA00023125"/>
    </source>
</evidence>
<gene>
    <name evidence="5" type="primary">fis</name>
    <name evidence="5" type="ORF">G8770_18425</name>
</gene>
<evidence type="ECO:0000313" key="6">
    <source>
        <dbReference type="Proteomes" id="UP000787472"/>
    </source>
</evidence>
<dbReference type="InterPro" id="IPR050207">
    <property type="entry name" value="Trans_regulatory_Fis"/>
</dbReference>
<dbReference type="RefSeq" id="WP_167190381.1">
    <property type="nucleotide sequence ID" value="NZ_JAAONZ010000017.1"/>
</dbReference>
<organism evidence="5 6">
    <name type="scientific">Pseudomaricurvus hydrocarbonicus</name>
    <dbReference type="NCBI Taxonomy" id="1470433"/>
    <lineage>
        <taxon>Bacteria</taxon>
        <taxon>Pseudomonadati</taxon>
        <taxon>Pseudomonadota</taxon>
        <taxon>Gammaproteobacteria</taxon>
        <taxon>Cellvibrionales</taxon>
        <taxon>Cellvibrionaceae</taxon>
        <taxon>Pseudomaricurvus</taxon>
    </lineage>
</organism>
<dbReference type="InterPro" id="IPR002197">
    <property type="entry name" value="HTH_Fis"/>
</dbReference>
<dbReference type="PANTHER" id="PTHR47918:SF1">
    <property type="entry name" value="DNA-BINDING PROTEIN FIS"/>
    <property type="match status" value="1"/>
</dbReference>
<sequence>MNTAEALMADAPIELTSTVNEPAPAATQNQSLRDCVEQAMDNYFKHLDGQAVCDVYDLVMAEVEAPMLEIVMKYTRHNQTKAAQVLGLNRGTLRKKLKQYGLL</sequence>
<dbReference type="GO" id="GO:0006355">
    <property type="term" value="P:regulation of DNA-templated transcription"/>
    <property type="evidence" value="ECO:0007669"/>
    <property type="project" value="InterPro"/>
</dbReference>
<dbReference type="AlphaFoldDB" id="A0A9E5MNK8"/>
<protein>
    <recommendedName>
        <fullName evidence="3">Putative Fis-like DNA-binding protein</fullName>
    </recommendedName>
</protein>
<feature type="domain" description="DNA binding HTH" evidence="4">
    <location>
        <begin position="60"/>
        <end position="100"/>
    </location>
</feature>
<dbReference type="Pfam" id="PF02954">
    <property type="entry name" value="HTH_8"/>
    <property type="match status" value="1"/>
</dbReference>
<evidence type="ECO:0000256" key="3">
    <source>
        <dbReference type="ARBA" id="ARBA00029540"/>
    </source>
</evidence>
<dbReference type="InterPro" id="IPR005412">
    <property type="entry name" value="Fis_DNA-bd"/>
</dbReference>
<keyword evidence="2 5" id="KW-0238">DNA-binding</keyword>
<comment type="caution">
    <text evidence="5">The sequence shown here is derived from an EMBL/GenBank/DDBJ whole genome shotgun (WGS) entry which is preliminary data.</text>
</comment>
<keyword evidence="6" id="KW-1185">Reference proteome</keyword>
<proteinExistence type="inferred from homology"/>
<evidence type="ECO:0000256" key="1">
    <source>
        <dbReference type="ARBA" id="ARBA00008559"/>
    </source>
</evidence>